<keyword evidence="2" id="KW-0732">Signal</keyword>
<dbReference type="InterPro" id="IPR042100">
    <property type="entry name" value="Bug_dom1"/>
</dbReference>
<dbReference type="Gene3D" id="3.40.190.150">
    <property type="entry name" value="Bordetella uptake gene, domain 1"/>
    <property type="match status" value="1"/>
</dbReference>
<reference evidence="4" key="1">
    <citation type="submission" date="2017-05" db="EMBL/GenBank/DDBJ databases">
        <title>Complete and WGS of Bordetella genogroups.</title>
        <authorList>
            <person name="Spilker T."/>
            <person name="Lipuma J."/>
        </authorList>
    </citation>
    <scope>NUCLEOTIDE SEQUENCE [LARGE SCALE GENOMIC DNA]</scope>
    <source>
        <strain evidence="4">AU16122</strain>
    </source>
</reference>
<dbReference type="Gene3D" id="3.40.190.10">
    <property type="entry name" value="Periplasmic binding protein-like II"/>
    <property type="match status" value="1"/>
</dbReference>
<sequence length="313" mass="33205">MTRVCALALVAGAAHAAYPERPIRMIVPFAPGGGADITARVVADTLGKKLGQPVIVENKAGAGGMIGAAAVARAEPDGYTLLYTTPGQQMTLPYLMKTMPYDPADLRPVSQVSLAPSVLVVNRKLGVRTLQQLIDLARKQPGELNFVSAGIGASSHLNGELLQILAGIRLQHIPYKGTGDAVKDLVGGNGDIAIDTVGIYTSFIKDGRLIPLGVTTTEELPLLPGVPPLSRTLPGYDASPINYITVPKATPEAVVQKLAAALQATIAEPEVKQRMLEQGILAIANTPDQMAELLRKEQARWREVIEKAHIPKQ</sequence>
<evidence type="ECO:0000313" key="3">
    <source>
        <dbReference type="EMBL" id="OZI38598.1"/>
    </source>
</evidence>
<evidence type="ECO:0000256" key="2">
    <source>
        <dbReference type="SAM" id="SignalP"/>
    </source>
</evidence>
<comment type="caution">
    <text evidence="3">The sequence shown here is derived from an EMBL/GenBank/DDBJ whole genome shotgun (WGS) entry which is preliminary data.</text>
</comment>
<name>A0A261SMF6_9BORD</name>
<dbReference type="Proteomes" id="UP000216020">
    <property type="component" value="Unassembled WGS sequence"/>
</dbReference>
<evidence type="ECO:0000256" key="1">
    <source>
        <dbReference type="ARBA" id="ARBA00006987"/>
    </source>
</evidence>
<dbReference type="EMBL" id="NEVM01000001">
    <property type="protein sequence ID" value="OZI38598.1"/>
    <property type="molecule type" value="Genomic_DNA"/>
</dbReference>
<gene>
    <name evidence="3" type="ORF">CAL29_04100</name>
</gene>
<dbReference type="InterPro" id="IPR005064">
    <property type="entry name" value="BUG"/>
</dbReference>
<dbReference type="PANTHER" id="PTHR42928">
    <property type="entry name" value="TRICARBOXYLATE-BINDING PROTEIN"/>
    <property type="match status" value="1"/>
</dbReference>
<dbReference type="Pfam" id="PF03401">
    <property type="entry name" value="TctC"/>
    <property type="match status" value="1"/>
</dbReference>
<accession>A0A261SMF6</accession>
<keyword evidence="4" id="KW-1185">Reference proteome</keyword>
<feature type="chain" id="PRO_5012514848" evidence="2">
    <location>
        <begin position="17"/>
        <end position="313"/>
    </location>
</feature>
<organism evidence="3 4">
    <name type="scientific">Bordetella genomosp. 10</name>
    <dbReference type="NCBI Taxonomy" id="1416804"/>
    <lineage>
        <taxon>Bacteria</taxon>
        <taxon>Pseudomonadati</taxon>
        <taxon>Pseudomonadota</taxon>
        <taxon>Betaproteobacteria</taxon>
        <taxon>Burkholderiales</taxon>
        <taxon>Alcaligenaceae</taxon>
        <taxon>Bordetella</taxon>
    </lineage>
</organism>
<dbReference type="AlphaFoldDB" id="A0A261SMF6"/>
<comment type="similarity">
    <text evidence="1">Belongs to the UPF0065 (bug) family.</text>
</comment>
<evidence type="ECO:0000313" key="4">
    <source>
        <dbReference type="Proteomes" id="UP000216020"/>
    </source>
</evidence>
<dbReference type="PANTHER" id="PTHR42928:SF5">
    <property type="entry name" value="BLR1237 PROTEIN"/>
    <property type="match status" value="1"/>
</dbReference>
<proteinExistence type="inferred from homology"/>
<protein>
    <submittedName>
        <fullName evidence="3">ABC transporter substrate-binding protein</fullName>
    </submittedName>
</protein>
<dbReference type="PIRSF" id="PIRSF017082">
    <property type="entry name" value="YflP"/>
    <property type="match status" value="1"/>
</dbReference>
<dbReference type="SUPFAM" id="SSF53850">
    <property type="entry name" value="Periplasmic binding protein-like II"/>
    <property type="match status" value="1"/>
</dbReference>
<feature type="signal peptide" evidence="2">
    <location>
        <begin position="1"/>
        <end position="16"/>
    </location>
</feature>